<name>A0ABW0YG67_9BACI</name>
<reference evidence="5" key="1">
    <citation type="journal article" date="2019" name="Int. J. Syst. Evol. Microbiol.">
        <title>The Global Catalogue of Microorganisms (GCM) 10K type strain sequencing project: providing services to taxonomists for standard genome sequencing and annotation.</title>
        <authorList>
            <consortium name="The Broad Institute Genomics Platform"/>
            <consortium name="The Broad Institute Genome Sequencing Center for Infectious Disease"/>
            <person name="Wu L."/>
            <person name="Ma J."/>
        </authorList>
    </citation>
    <scope>NUCLEOTIDE SEQUENCE [LARGE SCALE GENOMIC DNA]</scope>
    <source>
        <strain evidence="5">CECT 7184</strain>
    </source>
</reference>
<accession>A0ABW0YG67</accession>
<dbReference type="SUPFAM" id="SSF52058">
    <property type="entry name" value="L domain-like"/>
    <property type="match status" value="1"/>
</dbReference>
<comment type="caution">
    <text evidence="4">The sequence shown here is derived from an EMBL/GenBank/DDBJ whole genome shotgun (WGS) entry which is preliminary data.</text>
</comment>
<dbReference type="Pfam" id="PF12799">
    <property type="entry name" value="LRR_4"/>
    <property type="match status" value="2"/>
</dbReference>
<dbReference type="Gene3D" id="3.80.10.10">
    <property type="entry name" value="Ribonuclease Inhibitor"/>
    <property type="match status" value="1"/>
</dbReference>
<dbReference type="InterPro" id="IPR032675">
    <property type="entry name" value="LRR_dom_sf"/>
</dbReference>
<dbReference type="Pfam" id="PF18998">
    <property type="entry name" value="Flg_new_2"/>
    <property type="match status" value="1"/>
</dbReference>
<dbReference type="SMART" id="SM00369">
    <property type="entry name" value="LRR_TYP"/>
    <property type="match status" value="5"/>
</dbReference>
<keyword evidence="4" id="KW-0808">Transferase</keyword>
<dbReference type="PANTHER" id="PTHR46652">
    <property type="entry name" value="LEUCINE-RICH REPEAT AND IQ DOMAIN-CONTAINING PROTEIN 1-RELATED"/>
    <property type="match status" value="1"/>
</dbReference>
<keyword evidence="4" id="KW-0418">Kinase</keyword>
<dbReference type="InterPro" id="IPR014867">
    <property type="entry name" value="Spore_coat_CotH_CotH2/3/7"/>
</dbReference>
<evidence type="ECO:0000256" key="1">
    <source>
        <dbReference type="ARBA" id="ARBA00022614"/>
    </source>
</evidence>
<keyword evidence="1" id="KW-0433">Leucine-rich repeat</keyword>
<evidence type="ECO:0000259" key="3">
    <source>
        <dbReference type="Pfam" id="PF18998"/>
    </source>
</evidence>
<sequence>MRKGLVILISLPILLIIWYIALVITPDGASFADENLESSFTDSTGESIQSVDPTTVYELDLSGSNIQNIDGLQQFTELRRLDLSDNQIENLMPLTALEHLEELSIQNNDLESVQTISNLSNLRELDVRGNLIEDLSGIEELEQLVSLNLRDNQIVNIDLLASLDTLEELNIRDNYIEDISALANLSDLEDLNMRNNNVTSLEPLRNLNQLRTRLYLRGNPIEGTDPIEEYYEEIHETDFDLTAAPPAFSHEGGFYTDEFQLEIEAEEGSTVYYTLDGSEPTTDSEVYDSPISISDLSSSEPNLADITTTVLEGWDDHTIESLFQANVIRAKAIRSDGVKSETITHSYMVDEAGEDRFSLPVISLATDAEHFFHEETGIYVPGIHHDENAERPDNTGNYHQRGHEWERPASFEFYNEEGERELAEDLGVRIHGGLTRRYPQKSLRLYARHDYGRGYLDYPFFEEGDVQQFERLLLRQSGNDWNSMMFKDAMLQSLVRDFTDVDTQRYRPAVVLLNGEYWGLHNIRERQDDRYIESHYGIEQNDVTILNADGSVSDGSPGDEEHYESMLRFVERNDMSDPGNYEYVQTLMDVDNYIDYNVSNIYFGNTDWPHNNLAMWRKNTSYAPDAEPGHDGRWRWLLYDTDFGFQIYAADRTDHYGNPMDYTHDTIHWATDDDSDGPNEPWATSLLRNLLENEEFSEQFVTRFSDLMNTAFEPEYVVNRIDEMASVIEPEMEEQSARWRAPSSFERWEQEVEIRREFAADRPEAMREHVINHFDLEGTFDIAVNSSSEGQVVINDYTVEDSWEAEYFEGSTLEVTAIPEEGYSFAGWEEFEEGEETLHLQVDEDITLTPIFE</sequence>
<dbReference type="InterPro" id="IPR044060">
    <property type="entry name" value="Bacterial_rp_domain"/>
</dbReference>
<dbReference type="InterPro" id="IPR003591">
    <property type="entry name" value="Leu-rich_rpt_typical-subtyp"/>
</dbReference>
<dbReference type="PROSITE" id="PS51450">
    <property type="entry name" value="LRR"/>
    <property type="match status" value="6"/>
</dbReference>
<dbReference type="Proteomes" id="UP001596142">
    <property type="component" value="Unassembled WGS sequence"/>
</dbReference>
<feature type="domain" description="Bacterial repeat" evidence="3">
    <location>
        <begin position="805"/>
        <end position="849"/>
    </location>
</feature>
<dbReference type="GO" id="GO:0016301">
    <property type="term" value="F:kinase activity"/>
    <property type="evidence" value="ECO:0007669"/>
    <property type="project" value="UniProtKB-KW"/>
</dbReference>
<dbReference type="EMBL" id="JBHSOZ010000002">
    <property type="protein sequence ID" value="MFC5711423.1"/>
    <property type="molecule type" value="Genomic_DNA"/>
</dbReference>
<dbReference type="InterPro" id="IPR025875">
    <property type="entry name" value="Leu-rich_rpt_4"/>
</dbReference>
<dbReference type="Pfam" id="PF13287">
    <property type="entry name" value="Fn3_assoc"/>
    <property type="match status" value="1"/>
</dbReference>
<dbReference type="PANTHER" id="PTHR46652:SF3">
    <property type="entry name" value="LEUCINE-RICH REPEAT-CONTAINING PROTEIN 9"/>
    <property type="match status" value="1"/>
</dbReference>
<keyword evidence="5" id="KW-1185">Reference proteome</keyword>
<organism evidence="4 5">
    <name type="scientific">Thalassorhabdus alkalitolerans</name>
    <dbReference type="NCBI Taxonomy" id="2282697"/>
    <lineage>
        <taxon>Bacteria</taxon>
        <taxon>Bacillati</taxon>
        <taxon>Bacillota</taxon>
        <taxon>Bacilli</taxon>
        <taxon>Bacillales</taxon>
        <taxon>Bacillaceae</taxon>
        <taxon>Thalassorhabdus</taxon>
    </lineage>
</organism>
<dbReference type="RefSeq" id="WP_385937634.1">
    <property type="nucleotide sequence ID" value="NZ_JBHSOZ010000002.1"/>
</dbReference>
<evidence type="ECO:0000313" key="5">
    <source>
        <dbReference type="Proteomes" id="UP001596142"/>
    </source>
</evidence>
<dbReference type="InterPro" id="IPR026876">
    <property type="entry name" value="Fn3_assoc_repeat"/>
</dbReference>
<proteinExistence type="predicted"/>
<protein>
    <submittedName>
        <fullName evidence="4">CotH kinase family protein</fullName>
    </submittedName>
</protein>
<dbReference type="InterPro" id="IPR001611">
    <property type="entry name" value="Leu-rich_rpt"/>
</dbReference>
<dbReference type="SMART" id="SM00365">
    <property type="entry name" value="LRR_SD22"/>
    <property type="match status" value="7"/>
</dbReference>
<keyword evidence="2" id="KW-0677">Repeat</keyword>
<gene>
    <name evidence="4" type="ORF">ACFPU1_01370</name>
</gene>
<dbReference type="Pfam" id="PF08757">
    <property type="entry name" value="CotH"/>
    <property type="match status" value="1"/>
</dbReference>
<evidence type="ECO:0000313" key="4">
    <source>
        <dbReference type="EMBL" id="MFC5711423.1"/>
    </source>
</evidence>
<dbReference type="InterPro" id="IPR050836">
    <property type="entry name" value="SDS22/Internalin_LRR"/>
</dbReference>
<evidence type="ECO:0000256" key="2">
    <source>
        <dbReference type="ARBA" id="ARBA00022737"/>
    </source>
</evidence>